<accession>A0AAU7U9Z5</accession>
<proteinExistence type="inferred from homology"/>
<dbReference type="GO" id="GO:0005829">
    <property type="term" value="C:cytosol"/>
    <property type="evidence" value="ECO:0007669"/>
    <property type="project" value="TreeGrafter"/>
</dbReference>
<reference evidence="4" key="1">
    <citation type="submission" date="2024-06" db="EMBL/GenBank/DDBJ databases">
        <title>Draft Genome Sequence of Deinococcus sonorensis Type Strain KR-87, a Biofilm Producing Representative of the Genus Deinococcus.</title>
        <authorList>
            <person name="Boren L.S."/>
            <person name="Grosso R.A."/>
            <person name="Hugenberg-Cox A.N."/>
            <person name="Hill J.T.E."/>
            <person name="Albert C.M."/>
            <person name="Tuohy J.M."/>
        </authorList>
    </citation>
    <scope>NUCLEOTIDE SEQUENCE</scope>
    <source>
        <strain evidence="4">KR-87</strain>
    </source>
</reference>
<dbReference type="SMART" id="SM00935">
    <property type="entry name" value="OmpH"/>
    <property type="match status" value="1"/>
</dbReference>
<comment type="similarity">
    <text evidence="1">Belongs to the Skp family.</text>
</comment>
<dbReference type="GO" id="GO:0050821">
    <property type="term" value="P:protein stabilization"/>
    <property type="evidence" value="ECO:0007669"/>
    <property type="project" value="TreeGrafter"/>
</dbReference>
<evidence type="ECO:0000313" key="4">
    <source>
        <dbReference type="EMBL" id="XBV85348.1"/>
    </source>
</evidence>
<dbReference type="KEGG" id="dsc:ABOD76_18210"/>
<name>A0AAU7U9Z5_9DEIO</name>
<evidence type="ECO:0000256" key="1">
    <source>
        <dbReference type="ARBA" id="ARBA00009091"/>
    </source>
</evidence>
<dbReference type="PANTHER" id="PTHR35089">
    <property type="entry name" value="CHAPERONE PROTEIN SKP"/>
    <property type="match status" value="1"/>
</dbReference>
<dbReference type="RefSeq" id="WP_350243385.1">
    <property type="nucleotide sequence ID" value="NZ_CP158299.1"/>
</dbReference>
<feature type="chain" id="PRO_5043537715" evidence="3">
    <location>
        <begin position="33"/>
        <end position="169"/>
    </location>
</feature>
<dbReference type="EMBL" id="CP158299">
    <property type="protein sequence ID" value="XBV85348.1"/>
    <property type="molecule type" value="Genomic_DNA"/>
</dbReference>
<dbReference type="GO" id="GO:0051082">
    <property type="term" value="F:unfolded protein binding"/>
    <property type="evidence" value="ECO:0007669"/>
    <property type="project" value="InterPro"/>
</dbReference>
<dbReference type="Pfam" id="PF03938">
    <property type="entry name" value="OmpH"/>
    <property type="match status" value="1"/>
</dbReference>
<dbReference type="InterPro" id="IPR024930">
    <property type="entry name" value="Skp_dom_sf"/>
</dbReference>
<evidence type="ECO:0000256" key="3">
    <source>
        <dbReference type="SAM" id="SignalP"/>
    </source>
</evidence>
<dbReference type="AlphaFoldDB" id="A0AAU7U9Z5"/>
<keyword evidence="2 3" id="KW-0732">Signal</keyword>
<dbReference type="PANTHER" id="PTHR35089:SF1">
    <property type="entry name" value="CHAPERONE PROTEIN SKP"/>
    <property type="match status" value="1"/>
</dbReference>
<sequence>MSHANFPFMKAKLLAPIAVVAALGFGTLVPHAQTAPQKVGFVDVQKVLQAHPKNASVKAIQDKASAELNGLDKQIKAIQAKGTAATAAEKDQLTQLTTTIQAKAKDYDAQLSKAVAPIETAVDAAVASTAKAQGFSIVMDRAQAATNGLVVYADQSTDITDAVVKNLKP</sequence>
<protein>
    <submittedName>
        <fullName evidence="4">OmpH family outer membrane protein</fullName>
    </submittedName>
</protein>
<gene>
    <name evidence="4" type="ORF">ABOD76_18210</name>
</gene>
<organism evidence="4">
    <name type="scientific">Deinococcus sonorensis KR-87</name>
    <dbReference type="NCBI Taxonomy" id="694439"/>
    <lineage>
        <taxon>Bacteria</taxon>
        <taxon>Thermotogati</taxon>
        <taxon>Deinococcota</taxon>
        <taxon>Deinococci</taxon>
        <taxon>Deinococcales</taxon>
        <taxon>Deinococcaceae</taxon>
        <taxon>Deinococcus</taxon>
    </lineage>
</organism>
<dbReference type="InterPro" id="IPR005632">
    <property type="entry name" value="Chaperone_Skp"/>
</dbReference>
<dbReference type="Gene3D" id="3.30.910.20">
    <property type="entry name" value="Skp domain"/>
    <property type="match status" value="1"/>
</dbReference>
<feature type="signal peptide" evidence="3">
    <location>
        <begin position="1"/>
        <end position="32"/>
    </location>
</feature>
<evidence type="ECO:0000256" key="2">
    <source>
        <dbReference type="ARBA" id="ARBA00022729"/>
    </source>
</evidence>
<dbReference type="SUPFAM" id="SSF111384">
    <property type="entry name" value="OmpH-like"/>
    <property type="match status" value="1"/>
</dbReference>